<dbReference type="SMART" id="SM00091">
    <property type="entry name" value="PAS"/>
    <property type="match status" value="1"/>
</dbReference>
<dbReference type="Pfam" id="PF02518">
    <property type="entry name" value="HATPase_c"/>
    <property type="match status" value="1"/>
</dbReference>
<dbReference type="InterPro" id="IPR000700">
    <property type="entry name" value="PAS-assoc_C"/>
</dbReference>
<dbReference type="SUPFAM" id="SSF55785">
    <property type="entry name" value="PYP-like sensor domain (PAS domain)"/>
    <property type="match status" value="1"/>
</dbReference>
<feature type="domain" description="PAC" evidence="6">
    <location>
        <begin position="385"/>
        <end position="437"/>
    </location>
</feature>
<name>A0A7K3NJ18_9BACT</name>
<gene>
    <name evidence="7" type="ORF">G3N56_04920</name>
</gene>
<evidence type="ECO:0000259" key="4">
    <source>
        <dbReference type="PROSITE" id="PS50109"/>
    </source>
</evidence>
<dbReference type="InterPro" id="IPR036097">
    <property type="entry name" value="HisK_dim/P_sf"/>
</dbReference>
<dbReference type="Gene3D" id="3.30.450.20">
    <property type="entry name" value="PAS domain"/>
    <property type="match status" value="1"/>
</dbReference>
<dbReference type="CDD" id="cd00082">
    <property type="entry name" value="HisKA"/>
    <property type="match status" value="1"/>
</dbReference>
<dbReference type="RefSeq" id="WP_163301141.1">
    <property type="nucleotide sequence ID" value="NZ_JAAGRQ010000013.1"/>
</dbReference>
<evidence type="ECO:0000259" key="5">
    <source>
        <dbReference type="PROSITE" id="PS50112"/>
    </source>
</evidence>
<dbReference type="PANTHER" id="PTHR43065:SF50">
    <property type="entry name" value="HISTIDINE KINASE"/>
    <property type="match status" value="1"/>
</dbReference>
<dbReference type="GO" id="GO:0000155">
    <property type="term" value="F:phosphorelay sensor kinase activity"/>
    <property type="evidence" value="ECO:0007669"/>
    <property type="project" value="InterPro"/>
</dbReference>
<comment type="caution">
    <text evidence="7">The sequence shown here is derived from an EMBL/GenBank/DDBJ whole genome shotgun (WGS) entry which is preliminary data.</text>
</comment>
<organism evidence="7 8">
    <name type="scientific">Desulfolutivibrio sulfodismutans</name>
    <dbReference type="NCBI Taxonomy" id="63561"/>
    <lineage>
        <taxon>Bacteria</taxon>
        <taxon>Pseudomonadati</taxon>
        <taxon>Thermodesulfobacteriota</taxon>
        <taxon>Desulfovibrionia</taxon>
        <taxon>Desulfovibrionales</taxon>
        <taxon>Desulfovibrionaceae</taxon>
        <taxon>Desulfolutivibrio</taxon>
    </lineage>
</organism>
<feature type="domain" description="Histidine kinase" evidence="4">
    <location>
        <begin position="450"/>
        <end position="704"/>
    </location>
</feature>
<sequence length="720" mass="82604">MNTFRQLAILLQENESWLMNTVLNYAIQHGYSKYTSTLVEAWRLSISGLTNAISQYISENPEVIPDIRVDSNYRDDAVASFGVVEAKRHRSRGIDLGMFLGLFKYYRDSYLDLVNEKVKQNEQASQFSKYLIRCFDRIELSFCIEWATASEDIKLEELQTKNMLLVNEKNKYLTLFESFLSPLILLRDNHIENINMAGIQLLEPVEETGMYYYDEECRRKLRHKKSKSVVKFKNKNIMKLFPWMKCAFSAFDKYDATCSQFVTSILNETSRNMEDYCITIFPMRDLSKKFLGKIIFFENISEKKMTEMQLRESESKYRTLVETMNEGILVLNGDLVVTYINEKVSSLLGYPKSEIIGHSILKFLHAESKDDFIEQQRLRKEGNADSHEFVMVKSNGEKVFVLSSPTPLFDASQKFEGSYEVLTNISNIKLIEMQLIHSQKMETIGVMASGIAHEINTPLQYVIGNSSFIKENMGDLLDLTTKIRESLKMVAHENLHDTLQGLRQAFEVLDIEFLTEEMPRAISECMEGLGRIAAIVTSVKRFSHPDSDVFKSINVNKEIENTITISRNEWKSIAKLTVDFEENLPNLQCIPSDFNQVILNLIINAAHALQEKYGDTSETGSIHMKTYSGKHHLFVSVTDNGAGIQKSIRDKIFSPFFTTKDVGKGTGMGLAIVLKIIEKHKGKIWFESVEGEGTTFFVQFPLKPAFSEMMQMNLEEYGEQ</sequence>
<dbReference type="InterPro" id="IPR036890">
    <property type="entry name" value="HATPase_C_sf"/>
</dbReference>
<evidence type="ECO:0000259" key="6">
    <source>
        <dbReference type="PROSITE" id="PS50113"/>
    </source>
</evidence>
<evidence type="ECO:0000313" key="8">
    <source>
        <dbReference type="Proteomes" id="UP000469724"/>
    </source>
</evidence>
<dbReference type="CDD" id="cd00130">
    <property type="entry name" value="PAS"/>
    <property type="match status" value="1"/>
</dbReference>
<dbReference type="PANTHER" id="PTHR43065">
    <property type="entry name" value="SENSOR HISTIDINE KINASE"/>
    <property type="match status" value="1"/>
</dbReference>
<dbReference type="PROSITE" id="PS50113">
    <property type="entry name" value="PAC"/>
    <property type="match status" value="1"/>
</dbReference>
<evidence type="ECO:0000256" key="2">
    <source>
        <dbReference type="ARBA" id="ARBA00012438"/>
    </source>
</evidence>
<dbReference type="PROSITE" id="PS50112">
    <property type="entry name" value="PAS"/>
    <property type="match status" value="1"/>
</dbReference>
<dbReference type="NCBIfam" id="TIGR00229">
    <property type="entry name" value="sensory_box"/>
    <property type="match status" value="1"/>
</dbReference>
<proteinExistence type="predicted"/>
<dbReference type="InterPro" id="IPR003661">
    <property type="entry name" value="HisK_dim/P_dom"/>
</dbReference>
<reference evidence="7 8" key="1">
    <citation type="submission" date="2020-02" db="EMBL/GenBank/DDBJ databases">
        <title>Comparative genomics of sulfur disproportionating microorganisms.</title>
        <authorList>
            <person name="Ward L.M."/>
            <person name="Bertran E."/>
            <person name="Johnston D.T."/>
        </authorList>
    </citation>
    <scope>NUCLEOTIDE SEQUENCE [LARGE SCALE GENOMIC DNA]</scope>
    <source>
        <strain evidence="7 8">DSM 3696</strain>
    </source>
</reference>
<dbReference type="Gene3D" id="1.10.287.130">
    <property type="match status" value="1"/>
</dbReference>
<dbReference type="SUPFAM" id="SSF55874">
    <property type="entry name" value="ATPase domain of HSP90 chaperone/DNA topoisomerase II/histidine kinase"/>
    <property type="match status" value="1"/>
</dbReference>
<dbReference type="AlphaFoldDB" id="A0A7K3NJ18"/>
<evidence type="ECO:0000313" key="7">
    <source>
        <dbReference type="EMBL" id="NDY56087.1"/>
    </source>
</evidence>
<dbReference type="Pfam" id="PF13426">
    <property type="entry name" value="PAS_9"/>
    <property type="match status" value="1"/>
</dbReference>
<dbReference type="SMART" id="SM00387">
    <property type="entry name" value="HATPase_c"/>
    <property type="match status" value="1"/>
</dbReference>
<dbReference type="InterPro" id="IPR035965">
    <property type="entry name" value="PAS-like_dom_sf"/>
</dbReference>
<keyword evidence="8" id="KW-1185">Reference proteome</keyword>
<dbReference type="InterPro" id="IPR005467">
    <property type="entry name" value="His_kinase_dom"/>
</dbReference>
<evidence type="ECO:0000256" key="1">
    <source>
        <dbReference type="ARBA" id="ARBA00000085"/>
    </source>
</evidence>
<dbReference type="SUPFAM" id="SSF47384">
    <property type="entry name" value="Homodimeric domain of signal transducing histidine kinase"/>
    <property type="match status" value="1"/>
</dbReference>
<dbReference type="PROSITE" id="PS50109">
    <property type="entry name" value="HIS_KIN"/>
    <property type="match status" value="1"/>
</dbReference>
<dbReference type="Gene3D" id="3.30.565.10">
    <property type="entry name" value="Histidine kinase-like ATPase, C-terminal domain"/>
    <property type="match status" value="1"/>
</dbReference>
<dbReference type="EC" id="2.7.13.3" evidence="2"/>
<dbReference type="InterPro" id="IPR004358">
    <property type="entry name" value="Sig_transdc_His_kin-like_C"/>
</dbReference>
<protein>
    <recommendedName>
        <fullName evidence="2">histidine kinase</fullName>
        <ecNumber evidence="2">2.7.13.3</ecNumber>
    </recommendedName>
</protein>
<dbReference type="EMBL" id="JAAGRQ010000013">
    <property type="protein sequence ID" value="NDY56087.1"/>
    <property type="molecule type" value="Genomic_DNA"/>
</dbReference>
<dbReference type="Proteomes" id="UP000469724">
    <property type="component" value="Unassembled WGS sequence"/>
</dbReference>
<dbReference type="InterPro" id="IPR003594">
    <property type="entry name" value="HATPase_dom"/>
</dbReference>
<feature type="domain" description="PAS" evidence="5">
    <location>
        <begin position="313"/>
        <end position="385"/>
    </location>
</feature>
<evidence type="ECO:0000256" key="3">
    <source>
        <dbReference type="ARBA" id="ARBA00022553"/>
    </source>
</evidence>
<dbReference type="PRINTS" id="PR00344">
    <property type="entry name" value="BCTRLSENSOR"/>
</dbReference>
<dbReference type="InterPro" id="IPR000014">
    <property type="entry name" value="PAS"/>
</dbReference>
<keyword evidence="3" id="KW-0597">Phosphoprotein</keyword>
<comment type="catalytic activity">
    <reaction evidence="1">
        <text>ATP + protein L-histidine = ADP + protein N-phospho-L-histidine.</text>
        <dbReference type="EC" id="2.7.13.3"/>
    </reaction>
</comment>
<accession>A0A7K3NJ18</accession>